<dbReference type="Gene3D" id="2.130.10.10">
    <property type="entry name" value="YVTN repeat-like/Quinoprotein amine dehydrogenase"/>
    <property type="match status" value="3"/>
</dbReference>
<evidence type="ECO:0000313" key="2">
    <source>
        <dbReference type="Proteomes" id="UP000736328"/>
    </source>
</evidence>
<comment type="caution">
    <text evidence="1">The sequence shown here is derived from an EMBL/GenBank/DDBJ whole genome shotgun (WGS) entry which is preliminary data.</text>
</comment>
<name>A0A933MKJ5_UNCT6</name>
<organism evidence="1 2">
    <name type="scientific">candidate division TA06 bacterium</name>
    <dbReference type="NCBI Taxonomy" id="2250710"/>
    <lineage>
        <taxon>Bacteria</taxon>
        <taxon>Bacteria division TA06</taxon>
    </lineage>
</organism>
<evidence type="ECO:0000313" key="1">
    <source>
        <dbReference type="EMBL" id="MBI4726471.1"/>
    </source>
</evidence>
<dbReference type="Pfam" id="PF07494">
    <property type="entry name" value="Reg_prop"/>
    <property type="match status" value="2"/>
</dbReference>
<dbReference type="InterPro" id="IPR011110">
    <property type="entry name" value="Reg_prop"/>
</dbReference>
<proteinExistence type="predicted"/>
<evidence type="ECO:0008006" key="3">
    <source>
        <dbReference type="Google" id="ProtNLM"/>
    </source>
</evidence>
<protein>
    <recommendedName>
        <fullName evidence="3">T9SS type A sorting domain-containing protein</fullName>
    </recommendedName>
</protein>
<dbReference type="Proteomes" id="UP000736328">
    <property type="component" value="Unassembled WGS sequence"/>
</dbReference>
<accession>A0A933MKJ5</accession>
<dbReference type="SUPFAM" id="SSF101898">
    <property type="entry name" value="NHL repeat"/>
    <property type="match status" value="1"/>
</dbReference>
<dbReference type="EMBL" id="JACQXR010000054">
    <property type="protein sequence ID" value="MBI4726471.1"/>
    <property type="molecule type" value="Genomic_DNA"/>
</dbReference>
<sequence>MGKRFSIKNIGPGLILAVLIFGSAALAQNWTSYTNFNQVLKLAADSASPRFWGATPGGAVLFSWQDTTLIEKYDNTNGLPNVELTSLALGRYGYKWFGTFGSGIARLDSAGSSWRIFNAIDGLLSDTVTALCSYRAYIFAGTKQGLSFSNDGDSWPGIANNLIFPNLQTINAIEQRNDTIWIATDVGLSRVSVDSMINNRPLSWHRDSAFGLGSRNIQCIFLSDTLSVVGTLNGATRLVGTAWDSIGYLSGLVVRDIAQKGDSLFFATNNGIRLYHQGSWDTLSSGLLSPSTYSLTIDGLGRLWCGTELGLAFLQQDNVWHPYRFNCIDGNSCFRVTCDQAGNPYVITRPQKEIQYLLSGQWLSYKQSNTGMPFSILERLAVDKNSSLLAGDWGQGLFIHNSAGRWRQYLSVLPAPVVKNILLTENGFYLAQWGYDYRDPITFYSYADTLYHTYWGPLETLRPNALAIDRNGTLWIGTNAAGLYNRKTNGLWQNFNETNSGLPASPINALSYDNNGRLWIGTANGLFYYDGNKISHYSHTLLSGTIISIKIDRANNKWIGTANGLNLITWDGQVLAYTQRDLGNNGSRLVSDNIHEIAIAPIDEQTDGIYLATGKGLSLLKYNLVLPRQALSVNVAPNPYRPGQDPYLYFSNLPSQAVVRIFTIDGRLLGTFDGPDGPEHILVINPEDIKSKLVSGLYFCQISAPGFKQTICKLAVIR</sequence>
<reference evidence="1" key="1">
    <citation type="submission" date="2020-07" db="EMBL/GenBank/DDBJ databases">
        <title>Huge and variable diversity of episymbiotic CPR bacteria and DPANN archaea in groundwater ecosystems.</title>
        <authorList>
            <person name="He C.Y."/>
            <person name="Keren R."/>
            <person name="Whittaker M."/>
            <person name="Farag I.F."/>
            <person name="Doudna J."/>
            <person name="Cate J.H.D."/>
            <person name="Banfield J.F."/>
        </authorList>
    </citation>
    <scope>NUCLEOTIDE SEQUENCE</scope>
    <source>
        <strain evidence="1">NC_groundwater_1520_Pr4_B-0.1um_53_5</strain>
    </source>
</reference>
<dbReference type="SUPFAM" id="SSF63829">
    <property type="entry name" value="Calcium-dependent phosphotriesterase"/>
    <property type="match status" value="1"/>
</dbReference>
<dbReference type="InterPro" id="IPR015943">
    <property type="entry name" value="WD40/YVTN_repeat-like_dom_sf"/>
</dbReference>
<gene>
    <name evidence="1" type="ORF">HY768_04465</name>
</gene>
<dbReference type="AlphaFoldDB" id="A0A933MKJ5"/>